<dbReference type="NCBIfam" id="TIGR00815">
    <property type="entry name" value="sulP"/>
    <property type="match status" value="1"/>
</dbReference>
<feature type="transmembrane region" description="Helical" evidence="6">
    <location>
        <begin position="223"/>
        <end position="241"/>
    </location>
</feature>
<dbReference type="Pfam" id="PF00916">
    <property type="entry name" value="Sulfate_transp"/>
    <property type="match status" value="1"/>
</dbReference>
<dbReference type="InterPro" id="IPR001902">
    <property type="entry name" value="SLC26A/SulP_fam"/>
</dbReference>
<gene>
    <name evidence="8" type="ORF">Amon01_000445700</name>
</gene>
<evidence type="ECO:0000256" key="5">
    <source>
        <dbReference type="SAM" id="MobiDB-lite"/>
    </source>
</evidence>
<feature type="transmembrane region" description="Helical" evidence="6">
    <location>
        <begin position="143"/>
        <end position="160"/>
    </location>
</feature>
<organism evidence="8 9">
    <name type="scientific">Ambrosiozyma monospora</name>
    <name type="common">Yeast</name>
    <name type="synonym">Endomycopsis monosporus</name>
    <dbReference type="NCBI Taxonomy" id="43982"/>
    <lineage>
        <taxon>Eukaryota</taxon>
        <taxon>Fungi</taxon>
        <taxon>Dikarya</taxon>
        <taxon>Ascomycota</taxon>
        <taxon>Saccharomycotina</taxon>
        <taxon>Pichiomycetes</taxon>
        <taxon>Pichiales</taxon>
        <taxon>Pichiaceae</taxon>
        <taxon>Ambrosiozyma</taxon>
    </lineage>
</organism>
<keyword evidence="4 6" id="KW-0472">Membrane</keyword>
<dbReference type="AlphaFoldDB" id="A0A9W7DKE5"/>
<name>A0A9W7DKE5_AMBMO</name>
<feature type="region of interest" description="Disordered" evidence="5">
    <location>
        <begin position="757"/>
        <end position="780"/>
    </location>
</feature>
<evidence type="ECO:0000313" key="8">
    <source>
        <dbReference type="EMBL" id="GMG34822.1"/>
    </source>
</evidence>
<evidence type="ECO:0000259" key="7">
    <source>
        <dbReference type="PROSITE" id="PS50801"/>
    </source>
</evidence>
<dbReference type="InterPro" id="IPR002645">
    <property type="entry name" value="STAS_dom"/>
</dbReference>
<dbReference type="PROSITE" id="PS01130">
    <property type="entry name" value="SLC26A"/>
    <property type="match status" value="1"/>
</dbReference>
<dbReference type="Proteomes" id="UP001165063">
    <property type="component" value="Unassembled WGS sequence"/>
</dbReference>
<dbReference type="InterPro" id="IPR011547">
    <property type="entry name" value="SLC26A/SulP_dom"/>
</dbReference>
<dbReference type="EMBL" id="BSXU01002156">
    <property type="protein sequence ID" value="GMG34822.1"/>
    <property type="molecule type" value="Genomic_DNA"/>
</dbReference>
<evidence type="ECO:0000256" key="1">
    <source>
        <dbReference type="ARBA" id="ARBA00004141"/>
    </source>
</evidence>
<keyword evidence="2 6" id="KW-0812">Transmembrane</keyword>
<dbReference type="PROSITE" id="PS50801">
    <property type="entry name" value="STAS"/>
    <property type="match status" value="1"/>
</dbReference>
<protein>
    <submittedName>
        <fullName evidence="8">Unnamed protein product</fullName>
    </submittedName>
</protein>
<evidence type="ECO:0000256" key="2">
    <source>
        <dbReference type="ARBA" id="ARBA00022692"/>
    </source>
</evidence>
<dbReference type="GO" id="GO:0008271">
    <property type="term" value="F:secondary active sulfate transmembrane transporter activity"/>
    <property type="evidence" value="ECO:0007669"/>
    <property type="project" value="InterPro"/>
</dbReference>
<proteinExistence type="predicted"/>
<accession>A0A9W7DKE5</accession>
<dbReference type="InterPro" id="IPR018045">
    <property type="entry name" value="S04_transporter_CS"/>
</dbReference>
<comment type="caution">
    <text evidence="8">The sequence shown here is derived from an EMBL/GenBank/DDBJ whole genome shotgun (WGS) entry which is preliminary data.</text>
</comment>
<evidence type="ECO:0000256" key="3">
    <source>
        <dbReference type="ARBA" id="ARBA00022989"/>
    </source>
</evidence>
<evidence type="ECO:0000256" key="4">
    <source>
        <dbReference type="ARBA" id="ARBA00023136"/>
    </source>
</evidence>
<dbReference type="InterPro" id="IPR036513">
    <property type="entry name" value="STAS_dom_sf"/>
</dbReference>
<dbReference type="GO" id="GO:0016020">
    <property type="term" value="C:membrane"/>
    <property type="evidence" value="ECO:0007669"/>
    <property type="project" value="UniProtKB-SubCell"/>
</dbReference>
<evidence type="ECO:0000313" key="9">
    <source>
        <dbReference type="Proteomes" id="UP001165063"/>
    </source>
</evidence>
<dbReference type="Gene3D" id="3.30.750.24">
    <property type="entry name" value="STAS domain"/>
    <property type="match status" value="1"/>
</dbReference>
<feature type="transmembrane region" description="Helical" evidence="6">
    <location>
        <begin position="195"/>
        <end position="216"/>
    </location>
</feature>
<keyword evidence="3 6" id="KW-1133">Transmembrane helix</keyword>
<reference evidence="8" key="1">
    <citation type="submission" date="2023-04" db="EMBL/GenBank/DDBJ databases">
        <title>Ambrosiozyma monospora NBRC 1965.</title>
        <authorList>
            <person name="Ichikawa N."/>
            <person name="Sato H."/>
            <person name="Tonouchi N."/>
        </authorList>
    </citation>
    <scope>NUCLEOTIDE SEQUENCE</scope>
    <source>
        <strain evidence="8">NBRC 1965</strain>
    </source>
</reference>
<feature type="transmembrane region" description="Helical" evidence="6">
    <location>
        <begin position="496"/>
        <end position="528"/>
    </location>
</feature>
<dbReference type="PANTHER" id="PTHR11814">
    <property type="entry name" value="SULFATE TRANSPORTER"/>
    <property type="match status" value="1"/>
</dbReference>
<sequence length="833" mass="91924">MPSSHSHSNSTIPIQPIESLIQSSSIMSSSVEQKNNQTHELNELVSESSSDSNFPQQYSNVSVDNYEEANVDLWSYLKVLVPNPLKSTLSYLRALFPILGWIGHYPVTPYWIYSDFVAGVTVAIVMVPQSMSYAQIATLSPQYGLYSSFIGVLIYAFFATSKDVSIGPVAVMSMEVGKIITDINDKYPGVYEGHVIGTTLALLCGSIAIGIGLLRLGFLLELIPLPAVLAFMSGSAMNIMAGQVPALMGFNKQVNTRDATYQIVINTLKNLHRTKVDAAFGLVCLFILYAWKYTLDYLYKRYPKQRIFFYLQHLRTAIVIIFATLISFLVIRHHKNDSPFSVIGKVPSGLQGTGVMHVPANLPKHLAPHLPVATIILLLEHISIAKSFGRINDYKINPNQELIAIGATNLISTFFHAYPATGSFSRTALKAKCGVKTPFAGVFTGCCVLLAIYCFTSAFFYIPKAALSAVIIHAVSDLLTSWKITYNLYKINPLDLLIFIVGVFICVFSTIENGIYFAVACSAAVLMWRLCIPNGAFLGRVKVVEVVNPQISSSSSDNVSTASSSSATNYNGKEVSQINTQNVSPNVNFHYSWVPLNIQTNPSNVHTDYVNSRVQIEAPPPGVFVFRPTESFVYPNATRQTEHIVDVIKAQTRSAKLNHEKTFNHPGKLEWNLNGFRRAGNKKKHDSDEPDENTTLEQLPKLRVLHFDFSQVVAVDTTSIQALIDMRKAIEYHAGPDFEIHFSGILSPWVRRGLANGGFGGNHPEDQASDSGNGDNGEESDIEAHLDKITDGNFSHHGRVIDASFAEEGQVVPLVGTNYPNFHFEIPSFDNFK</sequence>
<comment type="subcellular location">
    <subcellularLocation>
        <location evidence="1">Membrane</location>
        <topology evidence="1">Multi-pass membrane protein</topology>
    </subcellularLocation>
</comment>
<keyword evidence="9" id="KW-1185">Reference proteome</keyword>
<feature type="domain" description="STAS" evidence="7">
    <location>
        <begin position="621"/>
        <end position="759"/>
    </location>
</feature>
<feature type="transmembrane region" description="Helical" evidence="6">
    <location>
        <begin position="278"/>
        <end position="295"/>
    </location>
</feature>
<feature type="transmembrane region" description="Helical" evidence="6">
    <location>
        <begin position="307"/>
        <end position="331"/>
    </location>
</feature>
<feature type="transmembrane region" description="Helical" evidence="6">
    <location>
        <begin position="110"/>
        <end position="131"/>
    </location>
</feature>
<feature type="transmembrane region" description="Helical" evidence="6">
    <location>
        <begin position="366"/>
        <end position="385"/>
    </location>
</feature>
<feature type="transmembrane region" description="Helical" evidence="6">
    <location>
        <begin position="439"/>
        <end position="460"/>
    </location>
</feature>
<dbReference type="OrthoDB" id="288203at2759"/>
<evidence type="ECO:0000256" key="6">
    <source>
        <dbReference type="SAM" id="Phobius"/>
    </source>
</evidence>